<keyword evidence="3" id="KW-1185">Reference proteome</keyword>
<feature type="compositionally biased region" description="Polar residues" evidence="1">
    <location>
        <begin position="280"/>
        <end position="291"/>
    </location>
</feature>
<name>A0ABD3H2W6_9MARC</name>
<accession>A0ABD3H2W6</accession>
<evidence type="ECO:0000313" key="2">
    <source>
        <dbReference type="EMBL" id="KAL3683779.1"/>
    </source>
</evidence>
<evidence type="ECO:0008006" key="4">
    <source>
        <dbReference type="Google" id="ProtNLM"/>
    </source>
</evidence>
<dbReference type="Proteomes" id="UP001633002">
    <property type="component" value="Unassembled WGS sequence"/>
</dbReference>
<organism evidence="2 3">
    <name type="scientific">Riccia sorocarpa</name>
    <dbReference type="NCBI Taxonomy" id="122646"/>
    <lineage>
        <taxon>Eukaryota</taxon>
        <taxon>Viridiplantae</taxon>
        <taxon>Streptophyta</taxon>
        <taxon>Embryophyta</taxon>
        <taxon>Marchantiophyta</taxon>
        <taxon>Marchantiopsida</taxon>
        <taxon>Marchantiidae</taxon>
        <taxon>Marchantiales</taxon>
        <taxon>Ricciaceae</taxon>
        <taxon>Riccia</taxon>
    </lineage>
</organism>
<dbReference type="InterPro" id="IPR036691">
    <property type="entry name" value="Endo/exonu/phosph_ase_sf"/>
</dbReference>
<feature type="compositionally biased region" description="Polar residues" evidence="1">
    <location>
        <begin position="59"/>
        <end position="72"/>
    </location>
</feature>
<evidence type="ECO:0000313" key="3">
    <source>
        <dbReference type="Proteomes" id="UP001633002"/>
    </source>
</evidence>
<sequence>MVATSGYGGELQCAGRVHTPEFGPDWEYDAVTYRMRSSIRKPTSSSEGPHDKNLRSGDSKTPTCTSHAATVTESKRTGPGRHSLSSRCPELHAPTGGENGPQQGAELEDDDVDIIGKRLRELQEKAVVLYTGGLNPERDTVLKWIVEHMVTKLGITVVQLRVLDRSNYMVVTSSKEDQAKILTSCPFYMSSRFVRIVPWTPDYDTYTARGKRPRAYSQVLPLDNLHTHGHRGGAGGSEATSVEVRTTDQTEHSGVKQGAGGTPQPAKDLEEPAKKKPARRSTSPVKSQANAGRNKFEVLQTLDMEEAEGEEEYPEGSEAPNTQMLDLNVATTQQLDVISSGVNGNGSCAWATTRSEEGEIGFASIYGPHPPRDKMAFLDSLLELKETIRWVFLGDWNLVTEPEDTAGPTALIRGQVMSEWNRLEQKHNLSNVYHWDLRRRGPRFTRQVVRNNRLDQARLDKARWLKAVKDIHHDGEEGASDHIPVKVDLSIAGGEDLEGSALPAWEIAWGRVRQLYEYFRQEEQSVRPKLQVNRAKLEELRMLLASNPSQVNLAEYRSLETEVKNAELPEARILRRRSRQTWVKEGDACSKFFFASLKSKHAREKMSLIITKEGDELTEEHKILENVQTYFSSVYQQPVITEGDRAERAEILQLVSTQITEEEKITMAETMAREKAPGEDELSGSAHGHMGQGVLVLPC</sequence>
<dbReference type="SUPFAM" id="SSF56219">
    <property type="entry name" value="DNase I-like"/>
    <property type="match status" value="1"/>
</dbReference>
<comment type="caution">
    <text evidence="2">The sequence shown here is derived from an EMBL/GenBank/DDBJ whole genome shotgun (WGS) entry which is preliminary data.</text>
</comment>
<proteinExistence type="predicted"/>
<evidence type="ECO:0000256" key="1">
    <source>
        <dbReference type="SAM" id="MobiDB-lite"/>
    </source>
</evidence>
<gene>
    <name evidence="2" type="ORF">R1sor_001801</name>
</gene>
<dbReference type="AlphaFoldDB" id="A0ABD3H2W6"/>
<feature type="compositionally biased region" description="Basic and acidic residues" evidence="1">
    <location>
        <begin position="245"/>
        <end position="254"/>
    </location>
</feature>
<feature type="region of interest" description="Disordered" evidence="1">
    <location>
        <begin position="38"/>
        <end position="107"/>
    </location>
</feature>
<dbReference type="Gene3D" id="3.60.10.10">
    <property type="entry name" value="Endonuclease/exonuclease/phosphatase"/>
    <property type="match status" value="1"/>
</dbReference>
<protein>
    <recommendedName>
        <fullName evidence="4">Endonuclease/exonuclease/phosphatase domain-containing protein</fullName>
    </recommendedName>
</protein>
<reference evidence="2 3" key="1">
    <citation type="submission" date="2024-09" db="EMBL/GenBank/DDBJ databases">
        <title>Chromosome-scale assembly of Riccia sorocarpa.</title>
        <authorList>
            <person name="Paukszto L."/>
        </authorList>
    </citation>
    <scope>NUCLEOTIDE SEQUENCE [LARGE SCALE GENOMIC DNA]</scope>
    <source>
        <strain evidence="2">LP-2024</strain>
        <tissue evidence="2">Aerial parts of the thallus</tissue>
    </source>
</reference>
<feature type="compositionally biased region" description="Basic and acidic residues" evidence="1">
    <location>
        <begin position="48"/>
        <end position="58"/>
    </location>
</feature>
<feature type="region of interest" description="Disordered" evidence="1">
    <location>
        <begin position="224"/>
        <end position="296"/>
    </location>
</feature>
<dbReference type="EMBL" id="JBJQOH010000006">
    <property type="protein sequence ID" value="KAL3683779.1"/>
    <property type="molecule type" value="Genomic_DNA"/>
</dbReference>